<dbReference type="GO" id="GO:0004252">
    <property type="term" value="F:serine-type endopeptidase activity"/>
    <property type="evidence" value="ECO:0007669"/>
    <property type="project" value="InterPro"/>
</dbReference>
<evidence type="ECO:0000256" key="2">
    <source>
        <dbReference type="ARBA" id="ARBA00022801"/>
    </source>
</evidence>
<dbReference type="EMBL" id="UHIO01000001">
    <property type="protein sequence ID" value="SUP44933.1"/>
    <property type="molecule type" value="Genomic_DNA"/>
</dbReference>
<evidence type="ECO:0000259" key="4">
    <source>
        <dbReference type="PROSITE" id="PS50106"/>
    </source>
</evidence>
<keyword evidence="3" id="KW-1133">Transmembrane helix</keyword>
<dbReference type="Gene3D" id="2.30.42.10">
    <property type="match status" value="1"/>
</dbReference>
<dbReference type="InterPro" id="IPR009003">
    <property type="entry name" value="Peptidase_S1_PA"/>
</dbReference>
<accession>A0A380NQ23</accession>
<dbReference type="Pfam" id="PF13180">
    <property type="entry name" value="PDZ_2"/>
    <property type="match status" value="1"/>
</dbReference>
<dbReference type="InterPro" id="IPR001478">
    <property type="entry name" value="PDZ"/>
</dbReference>
<dbReference type="AlphaFoldDB" id="A0A380NQ23"/>
<dbReference type="PRINTS" id="PR00834">
    <property type="entry name" value="PROTEASES2C"/>
</dbReference>
<keyword evidence="6" id="KW-1185">Reference proteome</keyword>
<feature type="transmembrane region" description="Helical" evidence="3">
    <location>
        <begin position="7"/>
        <end position="26"/>
    </location>
</feature>
<dbReference type="RefSeq" id="WP_115310977.1">
    <property type="nucleotide sequence ID" value="NZ_UHIO01000001.1"/>
</dbReference>
<reference evidence="5 6" key="1">
    <citation type="submission" date="2018-06" db="EMBL/GenBank/DDBJ databases">
        <authorList>
            <consortium name="Pathogen Informatics"/>
            <person name="Doyle S."/>
        </authorList>
    </citation>
    <scope>NUCLEOTIDE SEQUENCE [LARGE SCALE GENOMIC DNA]</scope>
    <source>
        <strain evidence="5 6">NCTC12020</strain>
    </source>
</reference>
<dbReference type="PROSITE" id="PS50106">
    <property type="entry name" value="PDZ"/>
    <property type="match status" value="1"/>
</dbReference>
<keyword evidence="2" id="KW-0378">Hydrolase</keyword>
<dbReference type="InterPro" id="IPR051201">
    <property type="entry name" value="Chloro_Bact_Ser_Proteases"/>
</dbReference>
<evidence type="ECO:0000256" key="3">
    <source>
        <dbReference type="SAM" id="Phobius"/>
    </source>
</evidence>
<evidence type="ECO:0000256" key="1">
    <source>
        <dbReference type="ARBA" id="ARBA00022670"/>
    </source>
</evidence>
<name>A0A380NQ23_9FIRM</name>
<keyword evidence="1 5" id="KW-0645">Protease</keyword>
<dbReference type="SMART" id="SM00228">
    <property type="entry name" value="PDZ"/>
    <property type="match status" value="1"/>
</dbReference>
<gene>
    <name evidence="5" type="primary">htrA</name>
    <name evidence="5" type="ORF">NCTC12020_01911</name>
</gene>
<dbReference type="InterPro" id="IPR001940">
    <property type="entry name" value="Peptidase_S1C"/>
</dbReference>
<feature type="domain" description="PDZ" evidence="4">
    <location>
        <begin position="279"/>
        <end position="356"/>
    </location>
</feature>
<protein>
    <submittedName>
        <fullName evidence="5">Serine protease HtrA</fullName>
    </submittedName>
</protein>
<keyword evidence="3" id="KW-0812">Transmembrane</keyword>
<dbReference type="GO" id="GO:0006508">
    <property type="term" value="P:proteolysis"/>
    <property type="evidence" value="ECO:0007669"/>
    <property type="project" value="UniProtKB-KW"/>
</dbReference>
<dbReference type="PANTHER" id="PTHR43343:SF3">
    <property type="entry name" value="PROTEASE DO-LIKE 8, CHLOROPLASTIC"/>
    <property type="match status" value="1"/>
</dbReference>
<dbReference type="Gene3D" id="2.40.10.120">
    <property type="match status" value="1"/>
</dbReference>
<evidence type="ECO:0000313" key="6">
    <source>
        <dbReference type="Proteomes" id="UP000255367"/>
    </source>
</evidence>
<dbReference type="InterPro" id="IPR036034">
    <property type="entry name" value="PDZ_sf"/>
</dbReference>
<sequence length="373" mass="39131">MDSKKRGLFIILAIVLIIVGAVGGYVTNDFYSNTKRTTTETTALTSEGTKKNIPLSDNRNTAIVEAVKKAGPAIVGITTKVYDRNIFDQQVLVGEGVGSGVIIDKEGYIVTNYHVVAQASNKKVTVSLSDGSSQEGTVVGIDPLTDLAVVKITPPDTMPVATLGDSDQLQVGEPAIAIGNPLGLEFQGSVTTGVISALHRTVNMESQRFPLIQTDAAINPGNSGGALVNADGDVIGINSEKIAHTGIEGMGFSIPINEVKPIVKELIEKGRVVRAYLGLGLLDKSTAAKYGLQLKKDGLLVARVYSDGPAANSDISEGDLITAVGEKSITNLIELKQILDAHKPGESLELTVLSNGAERTVTLELGTMPEATN</sequence>
<dbReference type="Pfam" id="PF13365">
    <property type="entry name" value="Trypsin_2"/>
    <property type="match status" value="1"/>
</dbReference>
<dbReference type="OrthoDB" id="9758917at2"/>
<keyword evidence="3" id="KW-0472">Membrane</keyword>
<dbReference type="SUPFAM" id="SSF50494">
    <property type="entry name" value="Trypsin-like serine proteases"/>
    <property type="match status" value="1"/>
</dbReference>
<organism evidence="5 6">
    <name type="scientific">Veillonella criceti</name>
    <dbReference type="NCBI Taxonomy" id="103891"/>
    <lineage>
        <taxon>Bacteria</taxon>
        <taxon>Bacillati</taxon>
        <taxon>Bacillota</taxon>
        <taxon>Negativicutes</taxon>
        <taxon>Veillonellales</taxon>
        <taxon>Veillonellaceae</taxon>
        <taxon>Veillonella</taxon>
    </lineage>
</organism>
<dbReference type="PANTHER" id="PTHR43343">
    <property type="entry name" value="PEPTIDASE S12"/>
    <property type="match status" value="1"/>
</dbReference>
<evidence type="ECO:0000313" key="5">
    <source>
        <dbReference type="EMBL" id="SUP44933.1"/>
    </source>
</evidence>
<dbReference type="SUPFAM" id="SSF50156">
    <property type="entry name" value="PDZ domain-like"/>
    <property type="match status" value="1"/>
</dbReference>
<dbReference type="Proteomes" id="UP000255367">
    <property type="component" value="Unassembled WGS sequence"/>
</dbReference>
<proteinExistence type="predicted"/>